<keyword evidence="2 6" id="KW-0547">Nucleotide-binding</keyword>
<sequence>MYTERFAVVDLETTGNNKNKDSIIQLSIVFVENFKIADQYTTFLSDDVEISPFIRELTNIEPHMLDGAPKFGEIAEEVASLLDGCIFTAHNVEFDYGFLKSALNAHGINYQPRHKIDTVELSKVFMPTLERFQLNEIAQSVGIELSNAHRADEDARATAELLIMLQKIIITMNTETLKQLYHLAKPLRHNLSDLLFLTIAETEDITPVHLERHGSVHVRKHQEKSRDIAPVEVRELYQKYIDHTGNDYREDQLLLANKIFEAFEKKNHMALEAYTGLGKTISFLIAAVSYHSMYAKKIMISTSRKILQKQIITDDLMTLEAACGYDLYATDLKGRDNYLNLDAFELLLSLEDENTEIIYLKMKLLVWLLDTETGDLSEIHLKGPEKAYYRTMAIQAGNGRTHPYFERALNKAKDSIIIITNHYFLLDCLDYIEEADSVLVDEAHQLKHALDDRMESAYSYQGMKFFIGQIGMASQERLLSTYISNNNETILYLLEDLLKHINQNIDRLFGSVSSGNMEEALLHVNGGLKYTETFLSAIRGTNNYQMLYNHMHHYQSMLKLLKNGLEEENYTVEKDANFQKTKIYIREDRLKVLHRHMEHLSSTVLLSGTLEVNGGFKHLAFWFGGLPYESLVIGNASLFDQTRLFIPEDIPEYDVDDDQFIWAIVDYISIYLSETESKLMVLFSNYDLLDKVAEYTQDIQMFEEFVVLKQSRATTPEKLLAQFNQLEKCLLLGTSSFNEGINIKSTGTKCLMLTKLPFPVPKNKGFRNFYKHDLPEAVFSFRQIAGRVHRKPSDRGLILLFDKRILTRNYKKAFLKYFPEENIIRGQQDAFKGLLRDL</sequence>
<keyword evidence="1 6" id="KW-0540">Nuclease</keyword>
<dbReference type="GO" id="GO:0003677">
    <property type="term" value="F:DNA binding"/>
    <property type="evidence" value="ECO:0007669"/>
    <property type="project" value="InterPro"/>
</dbReference>
<evidence type="ECO:0000256" key="2">
    <source>
        <dbReference type="ARBA" id="ARBA00022741"/>
    </source>
</evidence>
<accession>A0A0F7HLG8</accession>
<dbReference type="PROSITE" id="PS51193">
    <property type="entry name" value="HELICASE_ATP_BIND_2"/>
    <property type="match status" value="1"/>
</dbReference>
<dbReference type="SUPFAM" id="SSF52540">
    <property type="entry name" value="P-loop containing nucleoside triphosphate hydrolases"/>
    <property type="match status" value="1"/>
</dbReference>
<evidence type="ECO:0000256" key="6">
    <source>
        <dbReference type="RuleBase" id="RU364106"/>
    </source>
</evidence>
<dbReference type="InterPro" id="IPR014013">
    <property type="entry name" value="Helic_SF1/SF2_ATP-bd_DinG/Rad3"/>
</dbReference>
<dbReference type="InterPro" id="IPR006054">
    <property type="entry name" value="DnaQ"/>
</dbReference>
<dbReference type="InterPro" id="IPR012337">
    <property type="entry name" value="RNaseH-like_sf"/>
</dbReference>
<dbReference type="OrthoDB" id="9803913at2"/>
<dbReference type="SMART" id="SM00491">
    <property type="entry name" value="HELICc2"/>
    <property type="match status" value="1"/>
</dbReference>
<dbReference type="GO" id="GO:0016818">
    <property type="term" value="F:hydrolase activity, acting on acid anhydrides, in phosphorus-containing anhydrides"/>
    <property type="evidence" value="ECO:0007669"/>
    <property type="project" value="InterPro"/>
</dbReference>
<comment type="function">
    <text evidence="6">3'-5' exonuclease.</text>
</comment>
<dbReference type="EMBL" id="CP011366">
    <property type="protein sequence ID" value="AKG74093.1"/>
    <property type="molecule type" value="Genomic_DNA"/>
</dbReference>
<dbReference type="PANTHER" id="PTHR30231">
    <property type="entry name" value="DNA POLYMERASE III SUBUNIT EPSILON"/>
    <property type="match status" value="1"/>
</dbReference>
<dbReference type="EMBL" id="FOTB01000001">
    <property type="protein sequence ID" value="SFK60387.1"/>
    <property type="molecule type" value="Genomic_DNA"/>
</dbReference>
<dbReference type="InterPro" id="IPR013520">
    <property type="entry name" value="Ribonucl_H"/>
</dbReference>
<evidence type="ECO:0000259" key="7">
    <source>
        <dbReference type="PROSITE" id="PS51193"/>
    </source>
</evidence>
<dbReference type="Gene3D" id="3.30.420.10">
    <property type="entry name" value="Ribonuclease H-like superfamily/Ribonuclease H"/>
    <property type="match status" value="1"/>
</dbReference>
<organism evidence="9 11">
    <name type="scientific">Salinicoccus halodurans</name>
    <dbReference type="NCBI Taxonomy" id="407035"/>
    <lineage>
        <taxon>Bacteria</taxon>
        <taxon>Bacillati</taxon>
        <taxon>Bacillota</taxon>
        <taxon>Bacilli</taxon>
        <taxon>Bacillales</taxon>
        <taxon>Staphylococcaceae</taxon>
        <taxon>Salinicoccus</taxon>
    </lineage>
</organism>
<comment type="similarity">
    <text evidence="6">Belongs to the helicase family. DinG subfamily. Type 2 sub-subfamily.</text>
</comment>
<feature type="domain" description="Helicase ATP-binding" evidence="7">
    <location>
        <begin position="238"/>
        <end position="498"/>
    </location>
</feature>
<dbReference type="NCBIfam" id="TIGR01407">
    <property type="entry name" value="dinG_rel"/>
    <property type="match status" value="1"/>
</dbReference>
<dbReference type="InterPro" id="IPR006310">
    <property type="entry name" value="DinG"/>
</dbReference>
<keyword evidence="5 6" id="KW-0067">ATP-binding</keyword>
<reference evidence="9 11" key="3">
    <citation type="submission" date="2016-10" db="EMBL/GenBank/DDBJ databases">
        <authorList>
            <person name="Varghese N."/>
            <person name="Submissions S."/>
        </authorList>
    </citation>
    <scope>NUCLEOTIDE SEQUENCE [LARGE SCALE GENOMIC DNA]</scope>
    <source>
        <strain evidence="9 11">CGMCC 1.6501</strain>
    </source>
</reference>
<evidence type="ECO:0000256" key="3">
    <source>
        <dbReference type="ARBA" id="ARBA00022801"/>
    </source>
</evidence>
<evidence type="ECO:0000256" key="5">
    <source>
        <dbReference type="ARBA" id="ARBA00022840"/>
    </source>
</evidence>
<dbReference type="GO" id="GO:0045004">
    <property type="term" value="P:DNA replication proofreading"/>
    <property type="evidence" value="ECO:0007669"/>
    <property type="project" value="TreeGrafter"/>
</dbReference>
<dbReference type="InterPro" id="IPR027417">
    <property type="entry name" value="P-loop_NTPase"/>
</dbReference>
<dbReference type="Proteomes" id="UP000034029">
    <property type="component" value="Chromosome"/>
</dbReference>
<dbReference type="EC" id="3.1.-.-" evidence="6"/>
<gene>
    <name evidence="6" type="primary">dinG</name>
    <name evidence="8" type="ORF">AAT16_07525</name>
    <name evidence="9" type="ORF">SAMN05216235_0751</name>
</gene>
<evidence type="ECO:0000313" key="8">
    <source>
        <dbReference type="EMBL" id="AKG74093.1"/>
    </source>
</evidence>
<protein>
    <recommendedName>
        <fullName evidence="6">3'-5' exonuclease DinG</fullName>
        <ecNumber evidence="6">3.1.-.-</ecNumber>
    </recommendedName>
</protein>
<dbReference type="Proteomes" id="UP000183090">
    <property type="component" value="Unassembled WGS sequence"/>
</dbReference>
<dbReference type="InterPro" id="IPR036397">
    <property type="entry name" value="RNaseH_sf"/>
</dbReference>
<dbReference type="SMART" id="SM00479">
    <property type="entry name" value="EXOIII"/>
    <property type="match status" value="1"/>
</dbReference>
<dbReference type="PANTHER" id="PTHR30231:SF41">
    <property type="entry name" value="DNA POLYMERASE III SUBUNIT EPSILON"/>
    <property type="match status" value="1"/>
</dbReference>
<dbReference type="InterPro" id="IPR006555">
    <property type="entry name" value="ATP-dep_Helicase_C"/>
</dbReference>
<evidence type="ECO:0000313" key="9">
    <source>
        <dbReference type="EMBL" id="SFK60387.1"/>
    </source>
</evidence>
<dbReference type="AlphaFoldDB" id="A0A0F7HLG8"/>
<dbReference type="GO" id="GO:0008408">
    <property type="term" value="F:3'-5' exonuclease activity"/>
    <property type="evidence" value="ECO:0007669"/>
    <property type="project" value="InterPro"/>
</dbReference>
<dbReference type="CDD" id="cd06127">
    <property type="entry name" value="DEDDh"/>
    <property type="match status" value="1"/>
</dbReference>
<dbReference type="GO" id="GO:0005524">
    <property type="term" value="F:ATP binding"/>
    <property type="evidence" value="ECO:0007669"/>
    <property type="project" value="UniProtKB-KW"/>
</dbReference>
<evidence type="ECO:0000313" key="10">
    <source>
        <dbReference type="Proteomes" id="UP000034029"/>
    </source>
</evidence>
<dbReference type="GO" id="GO:0003887">
    <property type="term" value="F:DNA-directed DNA polymerase activity"/>
    <property type="evidence" value="ECO:0007669"/>
    <property type="project" value="InterPro"/>
</dbReference>
<dbReference type="Pfam" id="PF13307">
    <property type="entry name" value="Helicase_C_2"/>
    <property type="match status" value="1"/>
</dbReference>
<dbReference type="SUPFAM" id="SSF53098">
    <property type="entry name" value="Ribonuclease H-like"/>
    <property type="match status" value="1"/>
</dbReference>
<reference evidence="8 10" key="1">
    <citation type="journal article" date="2015" name="Int. J. Syst. Evol. Microbiol.">
        <title>Complete genome sequence of Salinicoccus halodurans H3B36, isolated from the Qaidam Basin in China.</title>
        <authorList>
            <person name="Jiang K."/>
            <person name="Xue Y."/>
            <person name="Ma Y."/>
        </authorList>
    </citation>
    <scope>NUCLEOTIDE SEQUENCE [LARGE SCALE GENOMIC DNA]</scope>
    <source>
        <strain evidence="8 10">H3B36</strain>
    </source>
</reference>
<dbReference type="Gene3D" id="3.40.50.300">
    <property type="entry name" value="P-loop containing nucleotide triphosphate hydrolases"/>
    <property type="match status" value="2"/>
</dbReference>
<name>A0A0F7HLG8_9STAP</name>
<dbReference type="NCBIfam" id="TIGR00573">
    <property type="entry name" value="dnaq"/>
    <property type="match status" value="1"/>
</dbReference>
<keyword evidence="4 6" id="KW-0269">Exonuclease</keyword>
<keyword evidence="9" id="KW-0347">Helicase</keyword>
<dbReference type="Pfam" id="PF00929">
    <property type="entry name" value="RNase_T"/>
    <property type="match status" value="1"/>
</dbReference>
<evidence type="ECO:0000256" key="1">
    <source>
        <dbReference type="ARBA" id="ARBA00022722"/>
    </source>
</evidence>
<evidence type="ECO:0000256" key="4">
    <source>
        <dbReference type="ARBA" id="ARBA00022839"/>
    </source>
</evidence>
<keyword evidence="3 6" id="KW-0378">Hydrolase</keyword>
<dbReference type="KEGG" id="shv:AAT16_07525"/>
<reference evidence="10" key="2">
    <citation type="submission" date="2015-04" db="EMBL/GenBank/DDBJ databases">
        <title>Complete genome sequence of Salinicoccus halodurans strain H3B36, isolated from the Qaidam basin of China.</title>
        <authorList>
            <person name="Ma Y."/>
            <person name="Jiang K."/>
            <person name="Xue Y."/>
        </authorList>
    </citation>
    <scope>NUCLEOTIDE SEQUENCE [LARGE SCALE GENOMIC DNA]</scope>
    <source>
        <strain evidence="10">H3B36</strain>
    </source>
</reference>
<dbReference type="GO" id="GO:0005829">
    <property type="term" value="C:cytosol"/>
    <property type="evidence" value="ECO:0007669"/>
    <property type="project" value="TreeGrafter"/>
</dbReference>
<dbReference type="FunFam" id="3.30.420.10:FF:000045">
    <property type="entry name" value="3'-5' exonuclease DinG"/>
    <property type="match status" value="1"/>
</dbReference>
<proteinExistence type="inferred from homology"/>
<evidence type="ECO:0000313" key="11">
    <source>
        <dbReference type="Proteomes" id="UP000183090"/>
    </source>
</evidence>
<dbReference type="RefSeq" id="WP_046790278.1">
    <property type="nucleotide sequence ID" value="NZ_CP011366.1"/>
</dbReference>
<keyword evidence="10" id="KW-1185">Reference proteome</keyword>
<dbReference type="GO" id="GO:0004386">
    <property type="term" value="F:helicase activity"/>
    <property type="evidence" value="ECO:0007669"/>
    <property type="project" value="UniProtKB-KW"/>
</dbReference>